<reference evidence="2" key="1">
    <citation type="journal article" date="2007" name="Proc. Natl. Acad. Sci. U.S.A.">
        <title>Genome sequencing reveals complex secondary metabolome in the marine actinomycete Salinispora tropica.</title>
        <authorList>
            <person name="Udwary D.W."/>
            <person name="Zeigler L."/>
            <person name="Asolkar R.N."/>
            <person name="Singan V."/>
            <person name="Lapidus A."/>
            <person name="Fenical W."/>
            <person name="Jensen P.R."/>
            <person name="Moore B.S."/>
        </authorList>
    </citation>
    <scope>NUCLEOTIDE SEQUENCE [LARGE SCALE GENOMIC DNA]</scope>
    <source>
        <strain evidence="2">ATCC BAA-916 / DSM 44818 / CNB-440</strain>
    </source>
</reference>
<dbReference type="EMBL" id="CP000667">
    <property type="protein sequence ID" value="ABP52999.1"/>
    <property type="molecule type" value="Genomic_DNA"/>
</dbReference>
<dbReference type="HOGENOM" id="CLU_1676620_0_0_11"/>
<dbReference type="Proteomes" id="UP000000235">
    <property type="component" value="Chromosome"/>
</dbReference>
<dbReference type="eggNOG" id="ENOG5034C7Y">
    <property type="taxonomic scope" value="Bacteria"/>
</dbReference>
<name>A4X299_SALTO</name>
<organism evidence="1 2">
    <name type="scientific">Salinispora tropica (strain ATCC BAA-916 / DSM 44818 / JCM 13857 / NBRC 105044 / CNB-440)</name>
    <dbReference type="NCBI Taxonomy" id="369723"/>
    <lineage>
        <taxon>Bacteria</taxon>
        <taxon>Bacillati</taxon>
        <taxon>Actinomycetota</taxon>
        <taxon>Actinomycetes</taxon>
        <taxon>Micromonosporales</taxon>
        <taxon>Micromonosporaceae</taxon>
        <taxon>Salinispora</taxon>
    </lineage>
</organism>
<evidence type="ECO:0000313" key="1">
    <source>
        <dbReference type="EMBL" id="ABP52999.1"/>
    </source>
</evidence>
<sequence>MNITPRREEIAEVVAILESGAYDGPDAMAADLIRAVAGLLWFRTWWVLGARGPRAANFGPFASEAEAVRWGKQVANMAIPAEWGVVQVHGMGRIATNAKGGREGGGFGYCVTAGCGCPPYAHAMDKSTRGKCVICGSCDRYQQSERKPAKRAKREPA</sequence>
<keyword evidence="2" id="KW-1185">Reference proteome</keyword>
<dbReference type="STRING" id="369723.Strop_0515"/>
<dbReference type="KEGG" id="stp:Strop_0515"/>
<gene>
    <name evidence="1" type="ordered locus">Strop_0515</name>
</gene>
<evidence type="ECO:0000313" key="2">
    <source>
        <dbReference type="Proteomes" id="UP000000235"/>
    </source>
</evidence>
<dbReference type="AlphaFoldDB" id="A4X299"/>
<dbReference type="RefSeq" id="WP_011904433.1">
    <property type="nucleotide sequence ID" value="NC_009380.1"/>
</dbReference>
<accession>A4X299</accession>
<protein>
    <submittedName>
        <fullName evidence="1">Uncharacterized protein</fullName>
    </submittedName>
</protein>
<proteinExistence type="predicted"/>